<dbReference type="Pfam" id="PF00389">
    <property type="entry name" value="2-Hacid_dh"/>
    <property type="match status" value="1"/>
</dbReference>
<gene>
    <name evidence="7" type="ORF">IGS67_02330</name>
</gene>
<name>A0ABR9DMG2_9MICO</name>
<protein>
    <submittedName>
        <fullName evidence="7">Hydroxyacid dehydrogenase</fullName>
    </submittedName>
</protein>
<sequence>MTSTTHAPRVTVTGDVPAWRDAVVRGGGELTELGPDTEVLVWHGGPATELVPVLAAAPNLRWVQLPSAGVEAYVAAGIFEREVEFTSAKGAFAEPVAEHALLLTLAALRHVTRRARATSWGTPAGISLYGLTVGILGGGGITTELLRLLAPFGVRTIVARRSTSPLEGADVTTDLDGFREHLGEIDVLIGAIALTDATRGWVSAEVLAALPSSAVVVNVARGGLIDTAALVAALDAGEIAGAGLDVTDPEPLPDGHALWGRDDVLVTPHTADTPEMVEAMMARRIEHNVRAWHAGTPLTGGVDRAAGY</sequence>
<dbReference type="InterPro" id="IPR036291">
    <property type="entry name" value="NAD(P)-bd_dom_sf"/>
</dbReference>
<dbReference type="PANTHER" id="PTHR10996:SF178">
    <property type="entry name" value="2-HYDROXYACID DEHYDROGENASE YGL185C-RELATED"/>
    <property type="match status" value="1"/>
</dbReference>
<dbReference type="SUPFAM" id="SSF52283">
    <property type="entry name" value="Formate/glycerate dehydrogenase catalytic domain-like"/>
    <property type="match status" value="1"/>
</dbReference>
<comment type="similarity">
    <text evidence="1 4">Belongs to the D-isomer specific 2-hydroxyacid dehydrogenase family.</text>
</comment>
<feature type="domain" description="D-isomer specific 2-hydroxyacid dehydrogenase catalytic" evidence="5">
    <location>
        <begin position="30"/>
        <end position="297"/>
    </location>
</feature>
<dbReference type="EMBL" id="JACZDF010000001">
    <property type="protein sequence ID" value="MBD9698332.1"/>
    <property type="molecule type" value="Genomic_DNA"/>
</dbReference>
<dbReference type="Pfam" id="PF02826">
    <property type="entry name" value="2-Hacid_dh_C"/>
    <property type="match status" value="1"/>
</dbReference>
<keyword evidence="3" id="KW-0520">NAD</keyword>
<dbReference type="Proteomes" id="UP000642107">
    <property type="component" value="Unassembled WGS sequence"/>
</dbReference>
<feature type="domain" description="D-isomer specific 2-hydroxyacid dehydrogenase NAD-binding" evidence="6">
    <location>
        <begin position="104"/>
        <end position="271"/>
    </location>
</feature>
<evidence type="ECO:0000313" key="7">
    <source>
        <dbReference type="EMBL" id="MBD9698332.1"/>
    </source>
</evidence>
<accession>A0ABR9DMG2</accession>
<evidence type="ECO:0000256" key="1">
    <source>
        <dbReference type="ARBA" id="ARBA00005854"/>
    </source>
</evidence>
<keyword evidence="2 4" id="KW-0560">Oxidoreductase</keyword>
<evidence type="ECO:0000256" key="2">
    <source>
        <dbReference type="ARBA" id="ARBA00023002"/>
    </source>
</evidence>
<dbReference type="PROSITE" id="PS00671">
    <property type="entry name" value="D_2_HYDROXYACID_DH_3"/>
    <property type="match status" value="1"/>
</dbReference>
<dbReference type="InterPro" id="IPR006139">
    <property type="entry name" value="D-isomer_2_OHA_DH_cat_dom"/>
</dbReference>
<evidence type="ECO:0000259" key="5">
    <source>
        <dbReference type="Pfam" id="PF00389"/>
    </source>
</evidence>
<dbReference type="InterPro" id="IPR050223">
    <property type="entry name" value="D-isomer_2-hydroxyacid_DH"/>
</dbReference>
<dbReference type="InterPro" id="IPR006140">
    <property type="entry name" value="D-isomer_DH_NAD-bd"/>
</dbReference>
<dbReference type="PANTHER" id="PTHR10996">
    <property type="entry name" value="2-HYDROXYACID DEHYDROGENASE-RELATED"/>
    <property type="match status" value="1"/>
</dbReference>
<dbReference type="InterPro" id="IPR029753">
    <property type="entry name" value="D-isomer_DH_CS"/>
</dbReference>
<evidence type="ECO:0000259" key="6">
    <source>
        <dbReference type="Pfam" id="PF02826"/>
    </source>
</evidence>
<organism evidence="7 8">
    <name type="scientific">Flavimobilis rhizosphaerae</name>
    <dbReference type="NCBI Taxonomy" id="2775421"/>
    <lineage>
        <taxon>Bacteria</taxon>
        <taxon>Bacillati</taxon>
        <taxon>Actinomycetota</taxon>
        <taxon>Actinomycetes</taxon>
        <taxon>Micrococcales</taxon>
        <taxon>Jonesiaceae</taxon>
        <taxon>Flavimobilis</taxon>
    </lineage>
</organism>
<evidence type="ECO:0000256" key="4">
    <source>
        <dbReference type="RuleBase" id="RU003719"/>
    </source>
</evidence>
<proteinExistence type="inferred from homology"/>
<dbReference type="SUPFAM" id="SSF51735">
    <property type="entry name" value="NAD(P)-binding Rossmann-fold domains"/>
    <property type="match status" value="1"/>
</dbReference>
<evidence type="ECO:0000256" key="3">
    <source>
        <dbReference type="ARBA" id="ARBA00023027"/>
    </source>
</evidence>
<dbReference type="Gene3D" id="3.40.50.720">
    <property type="entry name" value="NAD(P)-binding Rossmann-like Domain"/>
    <property type="match status" value="2"/>
</dbReference>
<dbReference type="RefSeq" id="WP_192277420.1">
    <property type="nucleotide sequence ID" value="NZ_JACZDF010000001.1"/>
</dbReference>
<reference evidence="7 8" key="1">
    <citation type="submission" date="2020-09" db="EMBL/GenBank/DDBJ databases">
        <title>Flavimobilis rhizosphaerae sp. nov., isolated from rhizosphere soil of Spartina alterniflora.</title>
        <authorList>
            <person name="Hanqin C."/>
        </authorList>
    </citation>
    <scope>NUCLEOTIDE SEQUENCE [LARGE SCALE GENOMIC DNA]</scope>
    <source>
        <strain evidence="7 8">GY 10621</strain>
    </source>
</reference>
<comment type="caution">
    <text evidence="7">The sequence shown here is derived from an EMBL/GenBank/DDBJ whole genome shotgun (WGS) entry which is preliminary data.</text>
</comment>
<evidence type="ECO:0000313" key="8">
    <source>
        <dbReference type="Proteomes" id="UP000642107"/>
    </source>
</evidence>
<keyword evidence="8" id="KW-1185">Reference proteome</keyword>